<dbReference type="Proteomes" id="UP000071641">
    <property type="component" value="Unassembled WGS sequence"/>
</dbReference>
<proteinExistence type="predicted"/>
<protein>
    <recommendedName>
        <fullName evidence="3">Transcriptional regulator</fullName>
    </recommendedName>
</protein>
<dbReference type="EMBL" id="FIZX01000001">
    <property type="protein sequence ID" value="CZF78153.1"/>
    <property type="molecule type" value="Genomic_DNA"/>
</dbReference>
<dbReference type="AlphaFoldDB" id="A0A128EUB2"/>
<reference evidence="2" key="1">
    <citation type="submission" date="2016-02" db="EMBL/GenBank/DDBJ databases">
        <authorList>
            <person name="Rodrigo-Torres Lidia"/>
            <person name="Arahal R.David."/>
        </authorList>
    </citation>
    <scope>NUCLEOTIDE SEQUENCE [LARGE SCALE GENOMIC DNA]</scope>
    <source>
        <strain evidence="2">CECT 9029</strain>
    </source>
</reference>
<organism evidence="1 2">
    <name type="scientific">Grimontia celer</name>
    <dbReference type="NCBI Taxonomy" id="1796497"/>
    <lineage>
        <taxon>Bacteria</taxon>
        <taxon>Pseudomonadati</taxon>
        <taxon>Pseudomonadota</taxon>
        <taxon>Gammaproteobacteria</taxon>
        <taxon>Vibrionales</taxon>
        <taxon>Vibrionaceae</taxon>
        <taxon>Grimontia</taxon>
    </lineage>
</organism>
<dbReference type="STRING" id="1796497.GCE9029_00659"/>
<keyword evidence="2" id="KW-1185">Reference proteome</keyword>
<name>A0A128EUB2_9GAMM</name>
<dbReference type="OrthoDB" id="5916324at2"/>
<gene>
    <name evidence="1" type="ORF">GCE9029_00659</name>
</gene>
<evidence type="ECO:0000313" key="1">
    <source>
        <dbReference type="EMBL" id="CZF78153.1"/>
    </source>
</evidence>
<dbReference type="RefSeq" id="WP_062661010.1">
    <property type="nucleotide sequence ID" value="NZ_FIZX01000001.1"/>
</dbReference>
<accession>A0A128EUB2</accession>
<evidence type="ECO:0000313" key="2">
    <source>
        <dbReference type="Proteomes" id="UP000071641"/>
    </source>
</evidence>
<sequence length="159" mass="18382">MSQSNELTVDVWLGEVQRWYCNQNINEICCLEEMVKQAPPSLFLPYIDESKSQAIGYWLDACMRIHHHLNAQDSVEGAYAFLQFAYSKMQEMGSNIRHDLKVKKWCLQRMDALVVVLLEYCQCQEGEYWQSEAKTLIEAHVSFMTAQNHLNLSQEVAAG</sequence>
<evidence type="ECO:0008006" key="3">
    <source>
        <dbReference type="Google" id="ProtNLM"/>
    </source>
</evidence>